<feature type="transmembrane region" description="Helical" evidence="1">
    <location>
        <begin position="61"/>
        <end position="80"/>
    </location>
</feature>
<keyword evidence="2" id="KW-0732">Signal</keyword>
<evidence type="ECO:0000313" key="4">
    <source>
        <dbReference type="Proteomes" id="UP000753908"/>
    </source>
</evidence>
<dbReference type="AlphaFoldDB" id="A0A951PGY2"/>
<keyword evidence="1" id="KW-1133">Transmembrane helix</keyword>
<sequence>MQRSNSSKSLLSKVVGASVLAASVAFVPFTLPATAQTNTAPDTTTTTDQGVQTAEYEDEDSFDWGWLGLLGLGGLAGLAGRKRNDDVRYRQADDVRTTNYGR</sequence>
<dbReference type="NCBIfam" id="NF041742">
    <property type="entry name" value="WGxxGxxG_fam"/>
    <property type="match status" value="1"/>
</dbReference>
<evidence type="ECO:0000256" key="2">
    <source>
        <dbReference type="SAM" id="SignalP"/>
    </source>
</evidence>
<reference evidence="3" key="1">
    <citation type="submission" date="2021-05" db="EMBL/GenBank/DDBJ databases">
        <authorList>
            <person name="Pietrasiak N."/>
            <person name="Ward R."/>
            <person name="Stajich J.E."/>
            <person name="Kurbessoian T."/>
        </authorList>
    </citation>
    <scope>NUCLEOTIDE SEQUENCE</scope>
    <source>
        <strain evidence="3">CPER-KK1</strain>
    </source>
</reference>
<evidence type="ECO:0000256" key="1">
    <source>
        <dbReference type="SAM" id="Phobius"/>
    </source>
</evidence>
<organism evidence="3 4">
    <name type="scientific">Symplocastrum torsivum CPER-KK1</name>
    <dbReference type="NCBI Taxonomy" id="450513"/>
    <lineage>
        <taxon>Bacteria</taxon>
        <taxon>Bacillati</taxon>
        <taxon>Cyanobacteriota</taxon>
        <taxon>Cyanophyceae</taxon>
        <taxon>Oscillatoriophycideae</taxon>
        <taxon>Oscillatoriales</taxon>
        <taxon>Microcoleaceae</taxon>
        <taxon>Symplocastrum</taxon>
    </lineage>
</organism>
<name>A0A951PGY2_9CYAN</name>
<feature type="chain" id="PRO_5038062030" evidence="2">
    <location>
        <begin position="36"/>
        <end position="102"/>
    </location>
</feature>
<proteinExistence type="predicted"/>
<keyword evidence="1" id="KW-0812">Transmembrane</keyword>
<feature type="signal peptide" evidence="2">
    <location>
        <begin position="1"/>
        <end position="35"/>
    </location>
</feature>
<dbReference type="EMBL" id="JAHHIF010000004">
    <property type="protein sequence ID" value="MBW4543620.1"/>
    <property type="molecule type" value="Genomic_DNA"/>
</dbReference>
<evidence type="ECO:0000313" key="3">
    <source>
        <dbReference type="EMBL" id="MBW4543620.1"/>
    </source>
</evidence>
<protein>
    <submittedName>
        <fullName evidence="3">WGxxGxxG-CTERM domain-containing protein</fullName>
    </submittedName>
</protein>
<reference evidence="3" key="2">
    <citation type="journal article" date="2022" name="Microbiol. Resour. Announc.">
        <title>Metagenome Sequencing to Explore Phylogenomics of Terrestrial Cyanobacteria.</title>
        <authorList>
            <person name="Ward R.D."/>
            <person name="Stajich J.E."/>
            <person name="Johansen J.R."/>
            <person name="Huntemann M."/>
            <person name="Clum A."/>
            <person name="Foster B."/>
            <person name="Foster B."/>
            <person name="Roux S."/>
            <person name="Palaniappan K."/>
            <person name="Varghese N."/>
            <person name="Mukherjee S."/>
            <person name="Reddy T.B.K."/>
            <person name="Daum C."/>
            <person name="Copeland A."/>
            <person name="Chen I.A."/>
            <person name="Ivanova N.N."/>
            <person name="Kyrpides N.C."/>
            <person name="Shapiro N."/>
            <person name="Eloe-Fadrosh E.A."/>
            <person name="Pietrasiak N."/>
        </authorList>
    </citation>
    <scope>NUCLEOTIDE SEQUENCE</scope>
    <source>
        <strain evidence="3">CPER-KK1</strain>
    </source>
</reference>
<keyword evidence="1" id="KW-0472">Membrane</keyword>
<dbReference type="Proteomes" id="UP000753908">
    <property type="component" value="Unassembled WGS sequence"/>
</dbReference>
<accession>A0A951PGY2</accession>
<gene>
    <name evidence="3" type="ORF">KME25_04100</name>
</gene>
<dbReference type="NCBIfam" id="NF038039">
    <property type="entry name" value="WGxxGxxG-CTERM"/>
    <property type="match status" value="1"/>
</dbReference>
<comment type="caution">
    <text evidence="3">The sequence shown here is derived from an EMBL/GenBank/DDBJ whole genome shotgun (WGS) entry which is preliminary data.</text>
</comment>